<accession>A0A1L6RAW1</accession>
<feature type="domain" description="NAD(P)-binding" evidence="1">
    <location>
        <begin position="8"/>
        <end position="201"/>
    </location>
</feature>
<dbReference type="EMBL" id="CP014332">
    <property type="protein sequence ID" value="APS41689.1"/>
    <property type="molecule type" value="Genomic_DNA"/>
</dbReference>
<dbReference type="PANTHER" id="PTHR43355:SF2">
    <property type="entry name" value="FLAVIN REDUCTASE (NADPH)"/>
    <property type="match status" value="1"/>
</dbReference>
<dbReference type="OrthoDB" id="9785372at2"/>
<evidence type="ECO:0000313" key="3">
    <source>
        <dbReference type="Proteomes" id="UP000185473"/>
    </source>
</evidence>
<dbReference type="KEGG" id="wjo:FOL01_0830"/>
<name>A0A1L6RAW1_9LACO</name>
<dbReference type="InterPro" id="IPR016040">
    <property type="entry name" value="NAD(P)-bd_dom"/>
</dbReference>
<protein>
    <submittedName>
        <fullName evidence="2">Rrf2-linked NADH-flavin reductase</fullName>
    </submittedName>
</protein>
<gene>
    <name evidence="2" type="ORF">FOL01_0830</name>
</gene>
<dbReference type="InterPro" id="IPR051606">
    <property type="entry name" value="Polyketide_Oxido-like"/>
</dbReference>
<dbReference type="AlphaFoldDB" id="A0A1L6RAW1"/>
<dbReference type="Pfam" id="PF13460">
    <property type="entry name" value="NAD_binding_10"/>
    <property type="match status" value="1"/>
</dbReference>
<dbReference type="PANTHER" id="PTHR43355">
    <property type="entry name" value="FLAVIN REDUCTASE (NADPH)"/>
    <property type="match status" value="1"/>
</dbReference>
<dbReference type="SUPFAM" id="SSF51735">
    <property type="entry name" value="NAD(P)-binding Rossmann-fold domains"/>
    <property type="match status" value="1"/>
</dbReference>
<keyword evidence="3" id="KW-1185">Reference proteome</keyword>
<dbReference type="Gene3D" id="3.40.50.720">
    <property type="entry name" value="NAD(P)-binding Rossmann-like Domain"/>
    <property type="match status" value="1"/>
</dbReference>
<dbReference type="STRING" id="1631871.FOL01_0830"/>
<organism evidence="2 3">
    <name type="scientific">Weissella jogaejeotgali</name>
    <dbReference type="NCBI Taxonomy" id="1631871"/>
    <lineage>
        <taxon>Bacteria</taxon>
        <taxon>Bacillati</taxon>
        <taxon>Bacillota</taxon>
        <taxon>Bacilli</taxon>
        <taxon>Lactobacillales</taxon>
        <taxon>Lactobacillaceae</taxon>
        <taxon>Weissella</taxon>
    </lineage>
</organism>
<dbReference type="Proteomes" id="UP000185473">
    <property type="component" value="Chromosome"/>
</dbReference>
<evidence type="ECO:0000313" key="2">
    <source>
        <dbReference type="EMBL" id="APS41689.1"/>
    </source>
</evidence>
<reference evidence="2 3" key="1">
    <citation type="submission" date="2016-02" db="EMBL/GenBank/DDBJ databases">
        <title>Complete Genome Sequence of Weissella jogaejeotgali FOL01.</title>
        <authorList>
            <person name="Lee J.-H."/>
            <person name="Ku H.-J."/>
        </authorList>
    </citation>
    <scope>NUCLEOTIDE SEQUENCE [LARGE SCALE GENOMIC DNA]</scope>
    <source>
        <strain evidence="2 3">FOL01</strain>
    </source>
</reference>
<proteinExistence type="predicted"/>
<sequence length="218" mass="23685">MTKVGIIGATGMAGSATFKAAQEAGLDVTAIVRNADKAKQNLGANIQLIESDAFNLTKSDLEQFDVVVDAFATAPEKAYLHTDLATHLVATLRETESPRLIFILGAGSTFVGTGDQRHFAYEDIKADPNNAAWQSIPENQLYEFNFLKDVKNVSWTGVSPGQLFVPGELADKVLYGKDDMLFDEQGRSQTTSDTMAKAIVDEIITPAHKQERFIVTNG</sequence>
<evidence type="ECO:0000259" key="1">
    <source>
        <dbReference type="Pfam" id="PF13460"/>
    </source>
</evidence>
<dbReference type="InterPro" id="IPR036291">
    <property type="entry name" value="NAD(P)-bd_dom_sf"/>
</dbReference>
<dbReference type="GO" id="GO:0016646">
    <property type="term" value="F:oxidoreductase activity, acting on the CH-NH group of donors, NAD or NADP as acceptor"/>
    <property type="evidence" value="ECO:0007669"/>
    <property type="project" value="TreeGrafter"/>
</dbReference>
<dbReference type="RefSeq" id="WP_075269523.1">
    <property type="nucleotide sequence ID" value="NZ_CP014332.1"/>
</dbReference>